<organism evidence="2">
    <name type="scientific">Anopheles coluzzii</name>
    <name type="common">African malaria mosquito</name>
    <dbReference type="NCBI Taxonomy" id="1518534"/>
    <lineage>
        <taxon>Eukaryota</taxon>
        <taxon>Metazoa</taxon>
        <taxon>Ecdysozoa</taxon>
        <taxon>Arthropoda</taxon>
        <taxon>Hexapoda</taxon>
        <taxon>Insecta</taxon>
        <taxon>Pterygota</taxon>
        <taxon>Neoptera</taxon>
        <taxon>Endopterygota</taxon>
        <taxon>Diptera</taxon>
        <taxon>Nematocera</taxon>
        <taxon>Culicoidea</taxon>
        <taxon>Culicidae</taxon>
        <taxon>Anophelinae</taxon>
        <taxon>Anopheles</taxon>
    </lineage>
</organism>
<protein>
    <submittedName>
        <fullName evidence="2">Uncharacterized protein</fullName>
    </submittedName>
</protein>
<accession>A0A8W7P0S9</accession>
<feature type="transmembrane region" description="Helical" evidence="1">
    <location>
        <begin position="108"/>
        <end position="127"/>
    </location>
</feature>
<dbReference type="AlphaFoldDB" id="A0A8W7P0S9"/>
<keyword evidence="1" id="KW-0812">Transmembrane</keyword>
<proteinExistence type="predicted"/>
<dbReference type="EnsemblMetazoa" id="ACOM023001-RA">
    <property type="protein sequence ID" value="ACOM023001-PA.1"/>
    <property type="gene ID" value="ACOM023001"/>
</dbReference>
<keyword evidence="1" id="KW-0472">Membrane</keyword>
<name>A0A8W7P0S9_ANOCL</name>
<reference evidence="2" key="1">
    <citation type="submission" date="2022-08" db="UniProtKB">
        <authorList>
            <consortium name="EnsemblMetazoa"/>
        </authorList>
    </citation>
    <scope>IDENTIFICATION</scope>
</reference>
<evidence type="ECO:0000256" key="1">
    <source>
        <dbReference type="SAM" id="Phobius"/>
    </source>
</evidence>
<dbReference type="Proteomes" id="UP000075882">
    <property type="component" value="Unassembled WGS sequence"/>
</dbReference>
<keyword evidence="1" id="KW-1133">Transmembrane helix</keyword>
<evidence type="ECO:0000313" key="2">
    <source>
        <dbReference type="EnsemblMetazoa" id="ACOM023001-PA.1"/>
    </source>
</evidence>
<sequence length="174" mass="19172">MLNTPCRIATWNACQEPYPSIVFTGYCTAEEDTDARKPRAKFAEEFVNQPLTTDRGFSFQHNVEPELSGGESAEHESSAAALPFANANAKQQHPIRTGVRYDLLGRSFAVELSAVTAVVLVVLVWNARERKLPDRWLPEASWLALRVGVLGRQGSVHAARTGTSSTLNDHYCGE</sequence>